<dbReference type="Proteomes" id="UP001224890">
    <property type="component" value="Unassembled WGS sequence"/>
</dbReference>
<evidence type="ECO:0000259" key="3">
    <source>
        <dbReference type="PROSITE" id="PS50181"/>
    </source>
</evidence>
<dbReference type="Gene3D" id="3.10.110.10">
    <property type="entry name" value="Ubiquitin Conjugating Enzyme"/>
    <property type="match status" value="1"/>
</dbReference>
<sequence>MAAHLQRRLLQDFAELQRNPYPRVALHTRDNDIRRACLVLQPEGWMPMHTTVNFGDRYPLVAPTIKMNTRMVHPNIFATYICASILNTFEGYTPAYTLKGIAIQMLSFFSSDSLEQSDGDYIEPLEWYRQESLKCQQTFKCSHCDFDGTKTKADFRRARRHALKALLPTPPSPFSSSSIATAVATFENHHGCILAALPDELLLETLHRLDFADLLSFSQALPRIADIIRAYDLIRLRELQCFVTKTNFQDTRLGVGVTVPKRKRTIESEFDLISLPAFQDLGVRFSVHNVAFEHWLPLPLSRRHWRSVQDYVVPVMHSLAVAISLTSTNSSPVGVLAAFMNDIVVRLNQVDASKAPSGAAYRGNDNVRIPQISTLRHASEKAIESYFHLFHLLLCLATAHSQLVTDANNKIKRFMSGKTSKIACPNLGHLLVYLLISDIDMTEAMRKAIITEAITRNVVWMLDKKGSNMPELSYLEPDHVSGYRLKKTFEANRTSYRLLMFSELFRRIARPSNDKTLKQIQDELFDRHGAPPLGAALQLSTEVRRLHEIDNFPHFFKEMGIVQHPSAERFTGVLRDCVRKSMERGYSVWGLPASTALALRSQVEPNVGVRANLVVRHPPGPRYMSRVTFFPDKSRRS</sequence>
<keyword evidence="1" id="KW-0833">Ubl conjugation pathway</keyword>
<evidence type="ECO:0000259" key="2">
    <source>
        <dbReference type="PROSITE" id="PS50127"/>
    </source>
</evidence>
<evidence type="ECO:0000313" key="5">
    <source>
        <dbReference type="Proteomes" id="UP001224890"/>
    </source>
</evidence>
<dbReference type="CDD" id="cd00195">
    <property type="entry name" value="UBCc_UEV"/>
    <property type="match status" value="1"/>
</dbReference>
<evidence type="ECO:0000313" key="4">
    <source>
        <dbReference type="EMBL" id="KAK1671084.1"/>
    </source>
</evidence>
<comment type="caution">
    <text evidence="4">The sequence shown here is derived from an EMBL/GenBank/DDBJ whole genome shotgun (WGS) entry which is preliminary data.</text>
</comment>
<dbReference type="InterPro" id="IPR016135">
    <property type="entry name" value="UBQ-conjugating_enzyme/RWD"/>
</dbReference>
<organism evidence="4 5">
    <name type="scientific">Colletotrichum godetiae</name>
    <dbReference type="NCBI Taxonomy" id="1209918"/>
    <lineage>
        <taxon>Eukaryota</taxon>
        <taxon>Fungi</taxon>
        <taxon>Dikarya</taxon>
        <taxon>Ascomycota</taxon>
        <taxon>Pezizomycotina</taxon>
        <taxon>Sordariomycetes</taxon>
        <taxon>Hypocreomycetidae</taxon>
        <taxon>Glomerellales</taxon>
        <taxon>Glomerellaceae</taxon>
        <taxon>Colletotrichum</taxon>
        <taxon>Colletotrichum acutatum species complex</taxon>
    </lineage>
</organism>
<dbReference type="PROSITE" id="PS50181">
    <property type="entry name" value="FBOX"/>
    <property type="match status" value="1"/>
</dbReference>
<evidence type="ECO:0008006" key="6">
    <source>
        <dbReference type="Google" id="ProtNLM"/>
    </source>
</evidence>
<evidence type="ECO:0000256" key="1">
    <source>
        <dbReference type="ARBA" id="ARBA00022786"/>
    </source>
</evidence>
<dbReference type="InterPro" id="IPR001810">
    <property type="entry name" value="F-box_dom"/>
</dbReference>
<dbReference type="Pfam" id="PF00179">
    <property type="entry name" value="UQ_con"/>
    <property type="match status" value="1"/>
</dbReference>
<dbReference type="InterPro" id="IPR050113">
    <property type="entry name" value="Ub_conjugating_enzyme"/>
</dbReference>
<protein>
    <recommendedName>
        <fullName evidence="6">UBC core domain-containing protein</fullName>
    </recommendedName>
</protein>
<dbReference type="SUPFAM" id="SSF54495">
    <property type="entry name" value="UBC-like"/>
    <property type="match status" value="1"/>
</dbReference>
<proteinExistence type="predicted"/>
<dbReference type="AlphaFoldDB" id="A0AAJ0AD68"/>
<name>A0AAJ0AD68_9PEZI</name>
<accession>A0AAJ0AD68</accession>
<keyword evidence="5" id="KW-1185">Reference proteome</keyword>
<dbReference type="PROSITE" id="PS50127">
    <property type="entry name" value="UBC_2"/>
    <property type="match status" value="1"/>
</dbReference>
<gene>
    <name evidence="4" type="ORF">BDP55DRAFT_676906</name>
</gene>
<reference evidence="4" key="1">
    <citation type="submission" date="2021-06" db="EMBL/GenBank/DDBJ databases">
        <title>Comparative genomics, transcriptomics and evolutionary studies reveal genomic signatures of adaptation to plant cell wall in hemibiotrophic fungi.</title>
        <authorList>
            <consortium name="DOE Joint Genome Institute"/>
            <person name="Baroncelli R."/>
            <person name="Diaz J.F."/>
            <person name="Benocci T."/>
            <person name="Peng M."/>
            <person name="Battaglia E."/>
            <person name="Haridas S."/>
            <person name="Andreopoulos W."/>
            <person name="Labutti K."/>
            <person name="Pangilinan J."/>
            <person name="Floch G.L."/>
            <person name="Makela M.R."/>
            <person name="Henrissat B."/>
            <person name="Grigoriev I.V."/>
            <person name="Crouch J.A."/>
            <person name="De Vries R.P."/>
            <person name="Sukno S.A."/>
            <person name="Thon M.R."/>
        </authorList>
    </citation>
    <scope>NUCLEOTIDE SEQUENCE</scope>
    <source>
        <strain evidence="4">CBS 193.32</strain>
    </source>
</reference>
<dbReference type="InterPro" id="IPR000608">
    <property type="entry name" value="UBC"/>
</dbReference>
<feature type="domain" description="UBC core" evidence="2">
    <location>
        <begin position="4"/>
        <end position="148"/>
    </location>
</feature>
<feature type="domain" description="F-box" evidence="3">
    <location>
        <begin position="191"/>
        <end position="239"/>
    </location>
</feature>
<dbReference type="PANTHER" id="PTHR24067">
    <property type="entry name" value="UBIQUITIN-CONJUGATING ENZYME E2"/>
    <property type="match status" value="1"/>
</dbReference>
<dbReference type="EMBL" id="JAHMHR010000050">
    <property type="protein sequence ID" value="KAK1671084.1"/>
    <property type="molecule type" value="Genomic_DNA"/>
</dbReference>
<dbReference type="GeneID" id="85460381"/>
<dbReference type="RefSeq" id="XP_060425087.1">
    <property type="nucleotide sequence ID" value="XM_060575855.1"/>
</dbReference>